<proteinExistence type="predicted"/>
<dbReference type="Gene3D" id="1.10.357.10">
    <property type="entry name" value="Tetracycline Repressor, domain 2"/>
    <property type="match status" value="1"/>
</dbReference>
<dbReference type="InterPro" id="IPR001647">
    <property type="entry name" value="HTH_TetR"/>
</dbReference>
<dbReference type="RefSeq" id="WP_380550314.1">
    <property type="nucleotide sequence ID" value="NZ_JBHEZY010000002.1"/>
</dbReference>
<dbReference type="Pfam" id="PF00440">
    <property type="entry name" value="TetR_N"/>
    <property type="match status" value="1"/>
</dbReference>
<evidence type="ECO:0000256" key="3">
    <source>
        <dbReference type="SAM" id="MobiDB-lite"/>
    </source>
</evidence>
<dbReference type="InterPro" id="IPR009057">
    <property type="entry name" value="Homeodomain-like_sf"/>
</dbReference>
<feature type="region of interest" description="Disordered" evidence="3">
    <location>
        <begin position="106"/>
        <end position="129"/>
    </location>
</feature>
<evidence type="ECO:0000313" key="5">
    <source>
        <dbReference type="EMBL" id="MFC1430599.1"/>
    </source>
</evidence>
<name>A0ABV6WX98_9ACTN</name>
<keyword evidence="1 2" id="KW-0238">DNA-binding</keyword>
<gene>
    <name evidence="5" type="ORF">ACEZDB_07950</name>
</gene>
<evidence type="ECO:0000256" key="1">
    <source>
        <dbReference type="ARBA" id="ARBA00023125"/>
    </source>
</evidence>
<dbReference type="Proteomes" id="UP001592530">
    <property type="component" value="Unassembled WGS sequence"/>
</dbReference>
<dbReference type="InterPro" id="IPR050109">
    <property type="entry name" value="HTH-type_TetR-like_transc_reg"/>
</dbReference>
<dbReference type="PRINTS" id="PR00455">
    <property type="entry name" value="HTHTETR"/>
</dbReference>
<dbReference type="PROSITE" id="PS50977">
    <property type="entry name" value="HTH_TETR_2"/>
    <property type="match status" value="1"/>
</dbReference>
<feature type="region of interest" description="Disordered" evidence="3">
    <location>
        <begin position="193"/>
        <end position="223"/>
    </location>
</feature>
<comment type="caution">
    <text evidence="5">The sequence shown here is derived from an EMBL/GenBank/DDBJ whole genome shotgun (WGS) entry which is preliminary data.</text>
</comment>
<dbReference type="EMBL" id="JBHEZY010000002">
    <property type="protein sequence ID" value="MFC1430599.1"/>
    <property type="molecule type" value="Genomic_DNA"/>
</dbReference>
<organism evidence="5 6">
    <name type="scientific">Streptacidiphilus alkalitolerans</name>
    <dbReference type="NCBI Taxonomy" id="3342712"/>
    <lineage>
        <taxon>Bacteria</taxon>
        <taxon>Bacillati</taxon>
        <taxon>Actinomycetota</taxon>
        <taxon>Actinomycetes</taxon>
        <taxon>Kitasatosporales</taxon>
        <taxon>Streptomycetaceae</taxon>
        <taxon>Streptacidiphilus</taxon>
    </lineage>
</organism>
<dbReference type="PANTHER" id="PTHR30055:SF200">
    <property type="entry name" value="HTH-TYPE TRANSCRIPTIONAL REPRESSOR BDCR"/>
    <property type="match status" value="1"/>
</dbReference>
<dbReference type="PANTHER" id="PTHR30055">
    <property type="entry name" value="HTH-TYPE TRANSCRIPTIONAL REGULATOR RUTR"/>
    <property type="match status" value="1"/>
</dbReference>
<accession>A0ABV6WX98</accession>
<evidence type="ECO:0000313" key="6">
    <source>
        <dbReference type="Proteomes" id="UP001592530"/>
    </source>
</evidence>
<evidence type="ECO:0000259" key="4">
    <source>
        <dbReference type="PROSITE" id="PS50977"/>
    </source>
</evidence>
<dbReference type="SUPFAM" id="SSF46689">
    <property type="entry name" value="Homeodomain-like"/>
    <property type="match status" value="1"/>
</dbReference>
<protein>
    <submittedName>
        <fullName evidence="5">TetR/AcrR family transcriptional regulator</fullName>
    </submittedName>
</protein>
<evidence type="ECO:0000256" key="2">
    <source>
        <dbReference type="PROSITE-ProRule" id="PRU00335"/>
    </source>
</evidence>
<feature type="domain" description="HTH tetR-type" evidence="4">
    <location>
        <begin position="19"/>
        <end position="79"/>
    </location>
</feature>
<feature type="DNA-binding region" description="H-T-H motif" evidence="2">
    <location>
        <begin position="42"/>
        <end position="61"/>
    </location>
</feature>
<sequence length="223" mass="24423">MWPPTHRLVGSPPTVCRARGARERILGASKELFREQGINRTGMDQLCAEAQASKRTAYQHFANKGELVTEYLRRFDPSVLPNAFDRTDLTPRERLLAARILAKGRRAWNPSRPGPDSPDDTDPPSITGDFHTLAEDGGRTLDGASRTLVHRPSAGTLGPSPAFLLRTGERPGAWRCTAHECPISLGVRTRPRAQLSPFGPQPSRHGPARGATPPVPHRHTTVT</sequence>
<reference evidence="5 6" key="1">
    <citation type="submission" date="2024-09" db="EMBL/GenBank/DDBJ databases">
        <authorList>
            <person name="Lee S.D."/>
        </authorList>
    </citation>
    <scope>NUCLEOTIDE SEQUENCE [LARGE SCALE GENOMIC DNA]</scope>
    <source>
        <strain evidence="5 6">N1-3</strain>
    </source>
</reference>